<protein>
    <submittedName>
        <fullName evidence="3">3-carboxy-cis,cis-mucoante lactonizing enzyme</fullName>
    </submittedName>
</protein>
<evidence type="ECO:0000313" key="4">
    <source>
        <dbReference type="Proteomes" id="UP000325780"/>
    </source>
</evidence>
<comment type="similarity">
    <text evidence="1">Belongs to the cycloisomerase 2 family.</text>
</comment>
<feature type="chain" id="PRO_5024813163" evidence="2">
    <location>
        <begin position="19"/>
        <end position="378"/>
    </location>
</feature>
<gene>
    <name evidence="3" type="ORF">BDV25DRAFT_149524</name>
</gene>
<organism evidence="3 4">
    <name type="scientific">Aspergillus avenaceus</name>
    <dbReference type="NCBI Taxonomy" id="36643"/>
    <lineage>
        <taxon>Eukaryota</taxon>
        <taxon>Fungi</taxon>
        <taxon>Dikarya</taxon>
        <taxon>Ascomycota</taxon>
        <taxon>Pezizomycotina</taxon>
        <taxon>Eurotiomycetes</taxon>
        <taxon>Eurotiomycetidae</taxon>
        <taxon>Eurotiales</taxon>
        <taxon>Aspergillaceae</taxon>
        <taxon>Aspergillus</taxon>
        <taxon>Aspergillus subgen. Circumdati</taxon>
    </lineage>
</organism>
<dbReference type="EMBL" id="ML742039">
    <property type="protein sequence ID" value="KAE8153460.1"/>
    <property type="molecule type" value="Genomic_DNA"/>
</dbReference>
<dbReference type="PANTHER" id="PTHR30344:SF1">
    <property type="entry name" value="6-PHOSPHOGLUCONOLACTONASE"/>
    <property type="match status" value="1"/>
</dbReference>
<evidence type="ECO:0000313" key="3">
    <source>
        <dbReference type="EMBL" id="KAE8153460.1"/>
    </source>
</evidence>
<dbReference type="InterPro" id="IPR011045">
    <property type="entry name" value="N2O_reductase_N"/>
</dbReference>
<dbReference type="SUPFAM" id="SSF50974">
    <property type="entry name" value="Nitrous oxide reductase, N-terminal domain"/>
    <property type="match status" value="1"/>
</dbReference>
<dbReference type="Proteomes" id="UP000325780">
    <property type="component" value="Unassembled WGS sequence"/>
</dbReference>
<keyword evidence="2" id="KW-0732">Signal</keyword>
<dbReference type="InterPro" id="IPR015943">
    <property type="entry name" value="WD40/YVTN_repeat-like_dom_sf"/>
</dbReference>
<feature type="signal peptide" evidence="2">
    <location>
        <begin position="1"/>
        <end position="18"/>
    </location>
</feature>
<proteinExistence type="inferred from homology"/>
<accession>A0A5N6U4M0</accession>
<reference evidence="3 4" key="1">
    <citation type="submission" date="2019-04" db="EMBL/GenBank/DDBJ databases">
        <title>Friends and foes A comparative genomics study of 23 Aspergillus species from section Flavi.</title>
        <authorList>
            <consortium name="DOE Joint Genome Institute"/>
            <person name="Kjaerbolling I."/>
            <person name="Vesth T."/>
            <person name="Frisvad J.C."/>
            <person name="Nybo J.L."/>
            <person name="Theobald S."/>
            <person name="Kildgaard S."/>
            <person name="Isbrandt T."/>
            <person name="Kuo A."/>
            <person name="Sato A."/>
            <person name="Lyhne E.K."/>
            <person name="Kogle M.E."/>
            <person name="Wiebenga A."/>
            <person name="Kun R.S."/>
            <person name="Lubbers R.J."/>
            <person name="Makela M.R."/>
            <person name="Barry K."/>
            <person name="Chovatia M."/>
            <person name="Clum A."/>
            <person name="Daum C."/>
            <person name="Haridas S."/>
            <person name="He G."/>
            <person name="LaButti K."/>
            <person name="Lipzen A."/>
            <person name="Mondo S."/>
            <person name="Riley R."/>
            <person name="Salamov A."/>
            <person name="Simmons B.A."/>
            <person name="Magnuson J.K."/>
            <person name="Henrissat B."/>
            <person name="Mortensen U.H."/>
            <person name="Larsen T.O."/>
            <person name="Devries R.P."/>
            <person name="Grigoriev I.V."/>
            <person name="Machida M."/>
            <person name="Baker S.E."/>
            <person name="Andersen M.R."/>
        </authorList>
    </citation>
    <scope>NUCLEOTIDE SEQUENCE [LARGE SCALE GENOMIC DNA]</scope>
    <source>
        <strain evidence="3 4">IBT 18842</strain>
    </source>
</reference>
<keyword evidence="4" id="KW-1185">Reference proteome</keyword>
<dbReference type="GO" id="GO:0017057">
    <property type="term" value="F:6-phosphogluconolactonase activity"/>
    <property type="evidence" value="ECO:0007669"/>
    <property type="project" value="TreeGrafter"/>
</dbReference>
<dbReference type="Pfam" id="PF10282">
    <property type="entry name" value="Lactonase"/>
    <property type="match status" value="1"/>
</dbReference>
<evidence type="ECO:0000256" key="1">
    <source>
        <dbReference type="ARBA" id="ARBA00005564"/>
    </source>
</evidence>
<dbReference type="PANTHER" id="PTHR30344">
    <property type="entry name" value="6-PHOSPHOGLUCONOLACTONASE-RELATED"/>
    <property type="match status" value="1"/>
</dbReference>
<sequence length="378" mass="40184">MKLLGQFLALSLALPALASNIYITHYDGHVYALALDKDGDALKLTEKQALKTCGAMPSWLTLQEESKILWCTDENTPGTLTPLQIGRNGSIKALAEVTTPPGGVNSAIYPAGNKTFLAVAHYGNASISSFEIPFTGNKTIEPAHVHRFNLSPHGPKPGQEQPRPHQVFLDPKKEYIIAPDLGSDRIRIMKIDKKDGRLNQCGEILYPAGVGPRQGVFMDDGSKLYTVSELEGYLCRHDIAYTDSCLGVKGAGICDVPYTNRTLPKGATLSGIQGVGSTIHVSIRNDTQEGGSIATLHTDGKAIGPVKLTGSGGSIPRTFVVNKQGTMLAVANQASSNVVVFARDPKTGQVGKKLAELKVGKEGKVGAAEGISSIVWAE</sequence>
<dbReference type="AlphaFoldDB" id="A0A5N6U4M0"/>
<evidence type="ECO:0000256" key="2">
    <source>
        <dbReference type="SAM" id="SignalP"/>
    </source>
</evidence>
<name>A0A5N6U4M0_ASPAV</name>
<dbReference type="Gene3D" id="2.130.10.10">
    <property type="entry name" value="YVTN repeat-like/Quinoprotein amine dehydrogenase"/>
    <property type="match status" value="1"/>
</dbReference>
<dbReference type="InterPro" id="IPR050282">
    <property type="entry name" value="Cycloisomerase_2"/>
</dbReference>
<dbReference type="OrthoDB" id="9972196at2759"/>
<dbReference type="InterPro" id="IPR019405">
    <property type="entry name" value="Lactonase_7-beta_prop"/>
</dbReference>